<evidence type="ECO:0000313" key="2">
    <source>
        <dbReference type="Proteomes" id="UP000218690"/>
    </source>
</evidence>
<protein>
    <submittedName>
        <fullName evidence="1">Uncharacterized protein</fullName>
    </submittedName>
</protein>
<sequence>MTQRIYIVTSGEYSDYRINAAYTTLEEAIHYIEERTKNVEQLSRYDHDYGIEIFDGDTRKWQEEAGEDYKKIQARKNTLYFMQCRDIFRPQDSYTVNQYDFYIPPQRAFVESYDRGFIVKGTDLTEVKKVFSDTLAARLHEAITKSVDKL</sequence>
<dbReference type="EMBL" id="NWBP01000016">
    <property type="protein sequence ID" value="PCC83129.1"/>
    <property type="molecule type" value="Genomic_DNA"/>
</dbReference>
<dbReference type="Proteomes" id="UP000218690">
    <property type="component" value="Unassembled WGS sequence"/>
</dbReference>
<gene>
    <name evidence="1" type="ORF">COM45_04860</name>
</gene>
<comment type="caution">
    <text evidence="1">The sequence shown here is derived from an EMBL/GenBank/DDBJ whole genome shotgun (WGS) entry which is preliminary data.</text>
</comment>
<evidence type="ECO:0000313" key="1">
    <source>
        <dbReference type="EMBL" id="PCC83129.1"/>
    </source>
</evidence>
<organism evidence="1 2">
    <name type="scientific">Corynebacterium accolens</name>
    <dbReference type="NCBI Taxonomy" id="38284"/>
    <lineage>
        <taxon>Bacteria</taxon>
        <taxon>Bacillati</taxon>
        <taxon>Actinomycetota</taxon>
        <taxon>Actinomycetes</taxon>
        <taxon>Mycobacteriales</taxon>
        <taxon>Corynebacteriaceae</taxon>
        <taxon>Corynebacterium</taxon>
    </lineage>
</organism>
<name>A0A2A4AKX2_9CORY</name>
<reference evidence="1 2" key="1">
    <citation type="submission" date="2017-09" db="EMBL/GenBank/DDBJ databases">
        <title>Draft Genome Sequence of Corynebacterium accolens AH4003.</title>
        <authorList>
            <person name="Chen Y."/>
            <person name="Oosthuysen W.F."/>
            <person name="Kelley S."/>
            <person name="Horswill A."/>
        </authorList>
    </citation>
    <scope>NUCLEOTIDE SEQUENCE [LARGE SCALE GENOMIC DNA]</scope>
    <source>
        <strain evidence="1 2">AH4003</strain>
    </source>
</reference>
<proteinExistence type="predicted"/>
<accession>A0A2A4AKX2</accession>
<dbReference type="AlphaFoldDB" id="A0A2A4AKX2"/>